<keyword evidence="2" id="KW-1185">Reference proteome</keyword>
<name>A0A918S1C0_9GAMM</name>
<accession>A0A918S1C0</accession>
<gene>
    <name evidence="1" type="ORF">GCM10008090_30810</name>
</gene>
<dbReference type="EMBL" id="BMXA01000007">
    <property type="protein sequence ID" value="GHA18963.1"/>
    <property type="molecule type" value="Genomic_DNA"/>
</dbReference>
<dbReference type="AlphaFoldDB" id="A0A918S1C0"/>
<comment type="caution">
    <text evidence="1">The sequence shown here is derived from an EMBL/GenBank/DDBJ whole genome shotgun (WGS) entry which is preliminary data.</text>
</comment>
<organism evidence="1 2">
    <name type="scientific">Arenicella chitinivorans</name>
    <dbReference type="NCBI Taxonomy" id="1329800"/>
    <lineage>
        <taxon>Bacteria</taxon>
        <taxon>Pseudomonadati</taxon>
        <taxon>Pseudomonadota</taxon>
        <taxon>Gammaproteobacteria</taxon>
        <taxon>Arenicellales</taxon>
        <taxon>Arenicellaceae</taxon>
        <taxon>Arenicella</taxon>
    </lineage>
</organism>
<evidence type="ECO:0000313" key="2">
    <source>
        <dbReference type="Proteomes" id="UP000614811"/>
    </source>
</evidence>
<evidence type="ECO:0000313" key="1">
    <source>
        <dbReference type="EMBL" id="GHA18963.1"/>
    </source>
</evidence>
<reference evidence="1" key="2">
    <citation type="submission" date="2020-09" db="EMBL/GenBank/DDBJ databases">
        <authorList>
            <person name="Sun Q."/>
            <person name="Kim S."/>
        </authorList>
    </citation>
    <scope>NUCLEOTIDE SEQUENCE</scope>
    <source>
        <strain evidence="1">KCTC 12711</strain>
    </source>
</reference>
<dbReference type="Proteomes" id="UP000614811">
    <property type="component" value="Unassembled WGS sequence"/>
</dbReference>
<reference evidence="1" key="1">
    <citation type="journal article" date="2014" name="Int. J. Syst. Evol. Microbiol.">
        <title>Complete genome sequence of Corynebacterium casei LMG S-19264T (=DSM 44701T), isolated from a smear-ripened cheese.</title>
        <authorList>
            <consortium name="US DOE Joint Genome Institute (JGI-PGF)"/>
            <person name="Walter F."/>
            <person name="Albersmeier A."/>
            <person name="Kalinowski J."/>
            <person name="Ruckert C."/>
        </authorList>
    </citation>
    <scope>NUCLEOTIDE SEQUENCE</scope>
    <source>
        <strain evidence="1">KCTC 12711</strain>
    </source>
</reference>
<sequence>MSDSSSINSENKSVEEFQNIGTLKSTVIEHENKLSKENLSVSAPKAILFALRTLEETGCAHNDHQQHHDSDNR</sequence>
<protein>
    <submittedName>
        <fullName evidence="1">Uncharacterized protein</fullName>
    </submittedName>
</protein>
<proteinExistence type="predicted"/>